<organism evidence="1">
    <name type="scientific">mine drainage metagenome</name>
    <dbReference type="NCBI Taxonomy" id="410659"/>
    <lineage>
        <taxon>unclassified sequences</taxon>
        <taxon>metagenomes</taxon>
        <taxon>ecological metagenomes</taxon>
    </lineage>
</organism>
<proteinExistence type="predicted"/>
<dbReference type="EMBL" id="MLJW01008466">
    <property type="protein sequence ID" value="OIQ64046.1"/>
    <property type="molecule type" value="Genomic_DNA"/>
</dbReference>
<comment type="caution">
    <text evidence="1">The sequence shown here is derived from an EMBL/GenBank/DDBJ whole genome shotgun (WGS) entry which is preliminary data.</text>
</comment>
<sequence>MLFRLFIELNDLLTVTVCYNDSKEYSYNVVNAADKWLTKGVGDVRNIIGYPGYISPARHNHLIILFGFEVERTQRVIEKFEADIVSIGFGSEENSINSVHYAINQNRHKQLLNFNSNLNVFTLSLIDPKKTKANLIEQILKYPDTNVIIAAMNTKLSTVGAALAFRDNPDIQLCYVKANLYNIEGYSLAGENVYLFDVL</sequence>
<gene>
    <name evidence="1" type="ORF">GALL_544070</name>
</gene>
<name>A0A1J5NZ07_9ZZZZ</name>
<reference evidence="1" key="1">
    <citation type="submission" date="2016-10" db="EMBL/GenBank/DDBJ databases">
        <title>Sequence of Gallionella enrichment culture.</title>
        <authorList>
            <person name="Poehlein A."/>
            <person name="Muehling M."/>
            <person name="Daniel R."/>
        </authorList>
    </citation>
    <scope>NUCLEOTIDE SEQUENCE</scope>
</reference>
<dbReference type="AlphaFoldDB" id="A0A1J5NZ07"/>
<accession>A0A1J5NZ07</accession>
<protein>
    <submittedName>
        <fullName evidence="1">Uncharacterized protein</fullName>
    </submittedName>
</protein>
<evidence type="ECO:0000313" key="1">
    <source>
        <dbReference type="EMBL" id="OIQ64046.1"/>
    </source>
</evidence>